<dbReference type="Gene3D" id="2.120.10.70">
    <property type="entry name" value="Fucose-specific lectin"/>
    <property type="match status" value="1"/>
</dbReference>
<evidence type="ECO:0000313" key="2">
    <source>
        <dbReference type="EMBL" id="KAF3287017.1"/>
    </source>
</evidence>
<dbReference type="SUPFAM" id="SSF89372">
    <property type="entry name" value="Fucose-specific lectin"/>
    <property type="match status" value="1"/>
</dbReference>
<accession>A0A7C8VP60</accession>
<comment type="similarity">
    <text evidence="1">Belongs to the fungal fucose-specific lectin family.</text>
</comment>
<dbReference type="Proteomes" id="UP000474640">
    <property type="component" value="Unassembled WGS sequence"/>
</dbReference>
<sequence>MFTSISMPRCIWYVKLTNILELTSSGKSTEITQTYFCQGQSLKIYQVKSLYRDGSPTIIENPTCQVSTVSSEAAGGTPLATVVHYDGPGVPTVHLFYLDKSYNIREVIWVNGEQTAHNNLSLKAARNSDLSVIYWRQDKTTTCMRLYFQAEDGSIQEYDRAGSGPWTKGVFFNFDASSTHTHEKPHAGTSLSFINLSLEEPNIRGFWQAEASNAIVEGSSQGLDWSIRGRTVEVFPSHVPIAAAWEGKRPNTNTAFYHVTNGDIYKTVIGDSPQKINTTPTDQGSRIAVTVAPSDGGVHIITSGNQHIIRRVFPKNGRAWRDPIRITLESSSPLAN</sequence>
<dbReference type="AlphaFoldDB" id="A0A7C8VP60"/>
<name>A0A7C8VP60_ORBOL</name>
<proteinExistence type="inferred from homology"/>
<dbReference type="EMBL" id="JAABOJ010000005">
    <property type="protein sequence ID" value="KAF3287017.1"/>
    <property type="molecule type" value="Genomic_DNA"/>
</dbReference>
<organism evidence="2 3">
    <name type="scientific">Orbilia oligospora</name>
    <name type="common">Nematode-trapping fungus</name>
    <name type="synonym">Arthrobotrys oligospora</name>
    <dbReference type="NCBI Taxonomy" id="2813651"/>
    <lineage>
        <taxon>Eukaryota</taxon>
        <taxon>Fungi</taxon>
        <taxon>Dikarya</taxon>
        <taxon>Ascomycota</taxon>
        <taxon>Pezizomycotina</taxon>
        <taxon>Orbiliomycetes</taxon>
        <taxon>Orbiliales</taxon>
        <taxon>Orbiliaceae</taxon>
        <taxon>Orbilia</taxon>
    </lineage>
</organism>
<gene>
    <name evidence="2" type="ORF">TWF970_008844</name>
</gene>
<dbReference type="InterPro" id="IPR012475">
    <property type="entry name" value="Fungal_lectin"/>
</dbReference>
<evidence type="ECO:0000256" key="1">
    <source>
        <dbReference type="ARBA" id="ARBA00009042"/>
    </source>
</evidence>
<reference evidence="2 3" key="1">
    <citation type="submission" date="2020-01" db="EMBL/GenBank/DDBJ databases">
        <authorList>
            <person name="Palmer J.M."/>
        </authorList>
    </citation>
    <scope>NUCLEOTIDE SEQUENCE [LARGE SCALE GENOMIC DNA]</scope>
    <source>
        <strain evidence="2 3">TWF970</strain>
    </source>
</reference>
<protein>
    <submittedName>
        <fullName evidence="2">Uncharacterized protein</fullName>
    </submittedName>
</protein>
<evidence type="ECO:0000313" key="3">
    <source>
        <dbReference type="Proteomes" id="UP000474640"/>
    </source>
</evidence>
<comment type="caution">
    <text evidence="2">The sequence shown here is derived from an EMBL/GenBank/DDBJ whole genome shotgun (WGS) entry which is preliminary data.</text>
</comment>
<dbReference type="OrthoDB" id="291007at2759"/>
<dbReference type="Pfam" id="PF07938">
    <property type="entry name" value="Fungal_lectin"/>
    <property type="match status" value="1"/>
</dbReference>